<dbReference type="AlphaFoldDB" id="A0A1I1Z6M2"/>
<gene>
    <name evidence="4" type="ORF">SAMN05216251_102299</name>
</gene>
<dbReference type="Proteomes" id="UP000199323">
    <property type="component" value="Unassembled WGS sequence"/>
</dbReference>
<dbReference type="STRING" id="380248.SAMN05216251_102299"/>
<feature type="domain" description="Beta-lactamase-related" evidence="2">
    <location>
        <begin position="94"/>
        <end position="424"/>
    </location>
</feature>
<dbReference type="Pfam" id="PF00144">
    <property type="entry name" value="Beta-lactamase"/>
    <property type="match status" value="1"/>
</dbReference>
<protein>
    <submittedName>
        <fullName evidence="4">D-alanyl-D-alanine carboxypeptidase</fullName>
    </submittedName>
</protein>
<dbReference type="InterPro" id="IPR056008">
    <property type="entry name" value="DUF7586"/>
</dbReference>
<feature type="domain" description="DUF7586" evidence="3">
    <location>
        <begin position="442"/>
        <end position="525"/>
    </location>
</feature>
<dbReference type="SUPFAM" id="SSF56601">
    <property type="entry name" value="beta-lactamase/transpeptidase-like"/>
    <property type="match status" value="1"/>
</dbReference>
<dbReference type="InterPro" id="IPR050491">
    <property type="entry name" value="AmpC-like"/>
</dbReference>
<sequence length="552" mass="57044">MTTEPQPEPRHAPPPAPGPDGPGVVSEPGVVPEPGTVSEPGTEPGAVPVRQAVPGPVSAQPAAAPYPYPLPSPAGPPAPDGELLPGTRRALLRRIAVGQAEGRTPSLVGAVVRDGRMVWFGSRSMIDGHAPDADTQYRIGSITKTFTAVMVMRLRDEGLLELSDPLARHLPEVPGLPGLAAVPDTATRGLTVGQLLTHTSGLASETPPPWWERTPGELRPELTDLLGPTPVKHPPGRRYHYSNPGFALLGALVERKRGVPWAEALAAEVLGPLGLTRTTYLPQAPAAGGFAVHPWADVMRPEAVQDTGRMAPAGQLWSTAQDVARWAGFLAAGHPDVLSAATLAEMRTPAAPPPDAADPDSGYGLGLQLTLHGGRPLAGHTGSMPGFLATVWVSVADGVGALAMANSTSGPSVGAIAADLLAITADAEPGLPAPWRPADALDPALLDLAGPWYWGTHAHSLHVDAGGGLTLAPLSGRGRGARFRAEADGTWTGLEGYYAGETLRPVRRADGSVGHLDLGSFVFTRVPYDPSAPLPGGPGPVPDSGPANWPVR</sequence>
<evidence type="ECO:0000256" key="1">
    <source>
        <dbReference type="SAM" id="MobiDB-lite"/>
    </source>
</evidence>
<keyword evidence="5" id="KW-1185">Reference proteome</keyword>
<dbReference type="Gene3D" id="3.40.710.10">
    <property type="entry name" value="DD-peptidase/beta-lactamase superfamily"/>
    <property type="match status" value="1"/>
</dbReference>
<evidence type="ECO:0000259" key="2">
    <source>
        <dbReference type="Pfam" id="PF00144"/>
    </source>
</evidence>
<feature type="region of interest" description="Disordered" evidence="1">
    <location>
        <begin position="1"/>
        <end position="84"/>
    </location>
</feature>
<keyword evidence="4" id="KW-0378">Hydrolase</keyword>
<evidence type="ECO:0000259" key="3">
    <source>
        <dbReference type="Pfam" id="PF24491"/>
    </source>
</evidence>
<proteinExistence type="predicted"/>
<dbReference type="InterPro" id="IPR012338">
    <property type="entry name" value="Beta-lactam/transpept-like"/>
</dbReference>
<feature type="compositionally biased region" description="Pro residues" evidence="1">
    <location>
        <begin position="532"/>
        <end position="543"/>
    </location>
</feature>
<reference evidence="4 5" key="1">
    <citation type="submission" date="2016-10" db="EMBL/GenBank/DDBJ databases">
        <authorList>
            <person name="de Groot N.N."/>
        </authorList>
    </citation>
    <scope>NUCLEOTIDE SEQUENCE [LARGE SCALE GENOMIC DNA]</scope>
    <source>
        <strain evidence="4 5">CGMCC 4.3510</strain>
    </source>
</reference>
<keyword evidence="4" id="KW-0645">Protease</keyword>
<dbReference type="GO" id="GO:0004180">
    <property type="term" value="F:carboxypeptidase activity"/>
    <property type="evidence" value="ECO:0007669"/>
    <property type="project" value="UniProtKB-KW"/>
</dbReference>
<evidence type="ECO:0000313" key="4">
    <source>
        <dbReference type="EMBL" id="SFE25990.1"/>
    </source>
</evidence>
<evidence type="ECO:0000313" key="5">
    <source>
        <dbReference type="Proteomes" id="UP000199323"/>
    </source>
</evidence>
<organism evidence="4 5">
    <name type="scientific">Actinacidiphila alni</name>
    <dbReference type="NCBI Taxonomy" id="380248"/>
    <lineage>
        <taxon>Bacteria</taxon>
        <taxon>Bacillati</taxon>
        <taxon>Actinomycetota</taxon>
        <taxon>Actinomycetes</taxon>
        <taxon>Kitasatosporales</taxon>
        <taxon>Streptomycetaceae</taxon>
        <taxon>Actinacidiphila</taxon>
    </lineage>
</organism>
<dbReference type="EMBL" id="FONG01000002">
    <property type="protein sequence ID" value="SFE25990.1"/>
    <property type="molecule type" value="Genomic_DNA"/>
</dbReference>
<dbReference type="InterPro" id="IPR001466">
    <property type="entry name" value="Beta-lactam-related"/>
</dbReference>
<feature type="compositionally biased region" description="Pro residues" evidence="1">
    <location>
        <begin position="64"/>
        <end position="79"/>
    </location>
</feature>
<feature type="compositionally biased region" description="Low complexity" evidence="1">
    <location>
        <begin position="22"/>
        <end position="41"/>
    </location>
</feature>
<dbReference type="Pfam" id="PF24491">
    <property type="entry name" value="DUF7586"/>
    <property type="match status" value="1"/>
</dbReference>
<accession>A0A1I1Z6M2</accession>
<name>A0A1I1Z6M2_9ACTN</name>
<dbReference type="PANTHER" id="PTHR46825:SF7">
    <property type="entry name" value="D-ALANYL-D-ALANINE CARBOXYPEPTIDASE"/>
    <property type="match status" value="1"/>
</dbReference>
<dbReference type="PANTHER" id="PTHR46825">
    <property type="entry name" value="D-ALANYL-D-ALANINE-CARBOXYPEPTIDASE/ENDOPEPTIDASE AMPH"/>
    <property type="match status" value="1"/>
</dbReference>
<feature type="region of interest" description="Disordered" evidence="1">
    <location>
        <begin position="532"/>
        <end position="552"/>
    </location>
</feature>
<keyword evidence="4" id="KW-0121">Carboxypeptidase</keyword>